<dbReference type="Proteomes" id="UP001281614">
    <property type="component" value="Unassembled WGS sequence"/>
</dbReference>
<protein>
    <recommendedName>
        <fullName evidence="4">Secreted protein</fullName>
    </recommendedName>
</protein>
<accession>A0AAD9YJU8</accession>
<feature type="signal peptide" evidence="1">
    <location>
        <begin position="1"/>
        <end position="22"/>
    </location>
</feature>
<sequence>MVTFSEVIHLSLLASIELACLSERPCASTRRQPRRRLPTCSPPPIRSIAGRLGLRHDRYDSYHHLPPVAGPLVAPANQSHPCSDARNAASRHLVFDPLHRASLLDTVGAYHSPRGQLPLR</sequence>
<comment type="caution">
    <text evidence="2">The sequence shown here is derived from an EMBL/GenBank/DDBJ whole genome shotgun (WGS) entry which is preliminary data.</text>
</comment>
<keyword evidence="3" id="KW-1185">Reference proteome</keyword>
<dbReference type="EMBL" id="VYYT01000101">
    <property type="protein sequence ID" value="KAK2770168.1"/>
    <property type="molecule type" value="Genomic_DNA"/>
</dbReference>
<evidence type="ECO:0000313" key="3">
    <source>
        <dbReference type="Proteomes" id="UP001281614"/>
    </source>
</evidence>
<proteinExistence type="predicted"/>
<organism evidence="2 3">
    <name type="scientific">Colletotrichum kahawae</name>
    <name type="common">Coffee berry disease fungus</name>
    <dbReference type="NCBI Taxonomy" id="34407"/>
    <lineage>
        <taxon>Eukaryota</taxon>
        <taxon>Fungi</taxon>
        <taxon>Dikarya</taxon>
        <taxon>Ascomycota</taxon>
        <taxon>Pezizomycotina</taxon>
        <taxon>Sordariomycetes</taxon>
        <taxon>Hypocreomycetidae</taxon>
        <taxon>Glomerellales</taxon>
        <taxon>Glomerellaceae</taxon>
        <taxon>Colletotrichum</taxon>
        <taxon>Colletotrichum gloeosporioides species complex</taxon>
    </lineage>
</organism>
<name>A0AAD9YJU8_COLKA</name>
<feature type="chain" id="PRO_5042039761" description="Secreted protein" evidence="1">
    <location>
        <begin position="23"/>
        <end position="120"/>
    </location>
</feature>
<reference evidence="2" key="1">
    <citation type="submission" date="2023-02" db="EMBL/GenBank/DDBJ databases">
        <title>Colletotrichum kahawae CIFC_Que2 genome sequencing and assembly.</title>
        <authorList>
            <person name="Baroncelli R."/>
        </authorList>
    </citation>
    <scope>NUCLEOTIDE SEQUENCE</scope>
    <source>
        <strain evidence="2">CIFC_Que2</strain>
    </source>
</reference>
<dbReference type="AlphaFoldDB" id="A0AAD9YJU8"/>
<evidence type="ECO:0000256" key="1">
    <source>
        <dbReference type="SAM" id="SignalP"/>
    </source>
</evidence>
<gene>
    <name evidence="2" type="ORF">CKAH01_04511</name>
</gene>
<evidence type="ECO:0000313" key="2">
    <source>
        <dbReference type="EMBL" id="KAK2770168.1"/>
    </source>
</evidence>
<evidence type="ECO:0008006" key="4">
    <source>
        <dbReference type="Google" id="ProtNLM"/>
    </source>
</evidence>
<keyword evidence="1" id="KW-0732">Signal</keyword>